<gene>
    <name evidence="1" type="ORF">S06H3_06227</name>
</gene>
<name>X1KD62_9ZZZZ</name>
<dbReference type="AlphaFoldDB" id="X1KD62"/>
<organism evidence="1">
    <name type="scientific">marine sediment metagenome</name>
    <dbReference type="NCBI Taxonomy" id="412755"/>
    <lineage>
        <taxon>unclassified sequences</taxon>
        <taxon>metagenomes</taxon>
        <taxon>ecological metagenomes</taxon>
    </lineage>
</organism>
<accession>X1KD62</accession>
<dbReference type="EMBL" id="BARV01002401">
    <property type="protein sequence ID" value="GAH91570.1"/>
    <property type="molecule type" value="Genomic_DNA"/>
</dbReference>
<comment type="caution">
    <text evidence="1">The sequence shown here is derived from an EMBL/GenBank/DDBJ whole genome shotgun (WGS) entry which is preliminary data.</text>
</comment>
<reference evidence="1" key="1">
    <citation type="journal article" date="2014" name="Front. Microbiol.">
        <title>High frequency of phylogenetically diverse reductive dehalogenase-homologous genes in deep subseafloor sedimentary metagenomes.</title>
        <authorList>
            <person name="Kawai M."/>
            <person name="Futagami T."/>
            <person name="Toyoda A."/>
            <person name="Takaki Y."/>
            <person name="Nishi S."/>
            <person name="Hori S."/>
            <person name="Arai W."/>
            <person name="Tsubouchi T."/>
            <person name="Morono Y."/>
            <person name="Uchiyama I."/>
            <person name="Ito T."/>
            <person name="Fujiyama A."/>
            <person name="Inagaki F."/>
            <person name="Takami H."/>
        </authorList>
    </citation>
    <scope>NUCLEOTIDE SEQUENCE</scope>
    <source>
        <strain evidence="1">Expedition CK06-06</strain>
    </source>
</reference>
<evidence type="ECO:0000313" key="1">
    <source>
        <dbReference type="EMBL" id="GAH91570.1"/>
    </source>
</evidence>
<proteinExistence type="predicted"/>
<sequence length="169" mass="18703">MGHPVPIDEPPNYGVNCEHCDPGKTPHRILLTLSGIQSCDCYPGVGFFFNSSISINGSYILTQTPENNWCSWAYYAEGDFGYFNRFIDPNCEGESITTYFTEKYLWVYRDAGGLDITAHLDSSPVFKIATPPYPVDSECVYATGIPNKYGTCEEFLTYGAGGTATVKKI</sequence>
<protein>
    <submittedName>
        <fullName evidence="1">Uncharacterized protein</fullName>
    </submittedName>
</protein>